<sequence>MTKQKKTKCLSIFFLISYLIFFNQVSCKEKIFQKSSILLGTKNSLTQETPLVIDVCNSKNLQNKLRVREDGSLISLDQKQFIHTLTTPTIMMKNNQIMEGEYQVQNETNCLSKLILKSNSLGTHNYESPLLVDPLKYSSFFGGTGKDFLTDFSISDYAIDFTIVCVGMTTSPDIPKFGGLLNVNPPSNELQTIMFILTFDISGGIIVSSYFGGLIEEKNETVAKSNLGVYQGDPLSPIMFGFISHFLIEKITDLVHHVQMFADDLILIMEGPISEIDKKLILIFKIIQEFGMNPNKDKTLKSNQLSEIKYLGIWLEKEKHLKKNFKKVKANFKKIKMIFSQQQLANGVKLQMFKSIYNENINWKAEKLKLLNANLNQFREHLIINSTGWKGQEYLKIIKYNNNINKQQKYLKWKGSTSILKLRNFTNYLNRYSYVYDKNKTKTKFYKLCKKYLNLDTDEDIDHFLWDCPFYKENRIIWIKDLIQINKNNKNNIFDIIRNKDSLFILSLVNDKENYDSLLRFLNKNLEIRATNMNGIPLTENSFMNFNIDKEIGFILHLNRECDKILYSSFLGGIDDQSETRLLKVKQDQENKIIFLGGMTNSNSSLLFKNEIQPVANIIDGENFYLYLAAIQPGNEKTTLIFGTQFGGTKIDRFTSFSLTTLDAQEETCLLIGGSTSSPDFFQFYNTSMSPNVTIFNDNKMDNDKFSGFFLKIKICETNDDLKLLAGGFLGFNYDETILSTAFDYSFTSRQLPIKNGPLTFAGKTRNWDTFPGDESIIRPDWMFSGGSNGGELKSNDGQTEVGFVIRLNPEATSIDYGFLFGCEYGNTAIITISANISDIIIVSGLSNCEKDDLEMKNDIWEIINLKEDVIDLFPQKSFVLKLNISKLGETNISYLDNIFFSSFVDGIHNNVVLLFPNDYFPTVKVDNNGNIYSFRSLDQDYYFNSECKITENSIMSSGVGNFTIMFRIYSGINCHPGSTSISDTDEDESKRGLCWPTTTGYYSIGFESQDTISCESGYYQDQVKSTSCDLCPQGTTSSKGQRSCVLKSCPQTPFVWVDNVQSDSITVNWNNKQILNKKYYHYNLEEEEESYDYDDDDDQQLFLIQLFSPPAFGLTRIANQSEASTNEDHFTLNINGLESITRYYLKIKSFYVQNTNLESAWSNDLPILTLPYPSRISYSSINIIPGYNYLNVSWEEPYTNVENPIIEYIISYYSTDETLIKHIITESTETQITDLDLGVEYHVAIQGTNSAGEGPLSIFKSSTTQKQVPTIVNIVNIQISQKQINLTWEQSLPRGSEITQYQLKIKETSILVNFEPPTDPSENMFYSITDLSRSTQYTISIFAINSIGYSESNAKVYETESLSKWVQNSIILISVLLLIIIILLFLLKNNLSRNQRKSQIKKIIKKQKSLFEKKLLRNIKPSGETMVFQPITERLIHQLVMDIENGKCVEINDGNYIVLNDQKKRDLIFCKETIHFEERIYKKIWKIFLSKPQKLPLIQFIGSANLEKTTVTNSIKNYNKNKKNINKDNDNDDDNNDEGDDDDDDDSDNDNDNQETTENKTTFKTQNTTENMEFINKKLIIALEYLPYSLEDFILKRKKINLPFTNQEKCFLALNILNGLKFLQKNRIIHRDIKPRNILIGFDGFLRIVDFDTAIRLHGEKSFCRRTFAGTHEYFDPFCVYAFDAEKGKANYIYTFAHDLYSVGKTLEKIEFLSMDSNLDSKNLNSNFFKNTMSSDFEENEDIEKELLLSLDEIGVNQIQNNDLNPLPELIQQCCKDLKNRPSVKQLLRKLKKWYDY</sequence>
<evidence type="ECO:0000256" key="2">
    <source>
        <dbReference type="SAM" id="Phobius"/>
    </source>
</evidence>
<dbReference type="CDD" id="cd00063">
    <property type="entry name" value="FN3"/>
    <property type="match status" value="2"/>
</dbReference>
<dbReference type="SUPFAM" id="SSF49265">
    <property type="entry name" value="Fibronectin type III"/>
    <property type="match status" value="2"/>
</dbReference>
<dbReference type="Gene3D" id="2.60.40.10">
    <property type="entry name" value="Immunoglobulins"/>
    <property type="match status" value="3"/>
</dbReference>
<comment type="caution">
    <text evidence="6">The sequence shown here is derived from an EMBL/GenBank/DDBJ whole genome shotgun (WGS) entry which is preliminary data.</text>
</comment>
<evidence type="ECO:0000259" key="4">
    <source>
        <dbReference type="PROSITE" id="PS50853"/>
    </source>
</evidence>
<proteinExistence type="predicted"/>
<evidence type="ECO:0000259" key="5">
    <source>
        <dbReference type="PROSITE" id="PS50878"/>
    </source>
</evidence>
<evidence type="ECO:0000259" key="3">
    <source>
        <dbReference type="PROSITE" id="PS50011"/>
    </source>
</evidence>
<dbReference type="Pfam" id="PF00069">
    <property type="entry name" value="Pkinase"/>
    <property type="match status" value="1"/>
</dbReference>
<feature type="domain" description="Fibronectin type-III" evidence="4">
    <location>
        <begin position="1269"/>
        <end position="1365"/>
    </location>
</feature>
<feature type="compositionally biased region" description="Polar residues" evidence="1">
    <location>
        <begin position="1557"/>
        <end position="1566"/>
    </location>
</feature>
<dbReference type="Proteomes" id="UP001150062">
    <property type="component" value="Unassembled WGS sequence"/>
</dbReference>
<dbReference type="SUPFAM" id="SSF56672">
    <property type="entry name" value="DNA/RNA polymerases"/>
    <property type="match status" value="1"/>
</dbReference>
<dbReference type="SMART" id="SM01411">
    <property type="entry name" value="Ephrin_rec_like"/>
    <property type="match status" value="1"/>
</dbReference>
<dbReference type="InterPro" id="IPR013783">
    <property type="entry name" value="Ig-like_fold"/>
</dbReference>
<dbReference type="PROSITE" id="PS50853">
    <property type="entry name" value="FN3"/>
    <property type="match status" value="2"/>
</dbReference>
<keyword evidence="7" id="KW-1185">Reference proteome</keyword>
<name>A0ABQ8XN78_9EUKA</name>
<keyword evidence="2" id="KW-0472">Membrane</keyword>
<feature type="domain" description="Protein kinase" evidence="3">
    <location>
        <begin position="1496"/>
        <end position="1796"/>
    </location>
</feature>
<feature type="region of interest" description="Disordered" evidence="1">
    <location>
        <begin position="1521"/>
        <end position="1566"/>
    </location>
</feature>
<evidence type="ECO:0000313" key="6">
    <source>
        <dbReference type="EMBL" id="KAJ6233554.1"/>
    </source>
</evidence>
<dbReference type="InterPro" id="IPR043502">
    <property type="entry name" value="DNA/RNA_pol_sf"/>
</dbReference>
<dbReference type="PROSITE" id="PS50878">
    <property type="entry name" value="RT_POL"/>
    <property type="match status" value="1"/>
</dbReference>
<dbReference type="SMART" id="SM00220">
    <property type="entry name" value="S_TKc"/>
    <property type="match status" value="1"/>
</dbReference>
<dbReference type="InterPro" id="IPR003961">
    <property type="entry name" value="FN3_dom"/>
</dbReference>
<dbReference type="InterPro" id="IPR053235">
    <property type="entry name" value="Ser_Thr_kinase"/>
</dbReference>
<dbReference type="PROSITE" id="PS50011">
    <property type="entry name" value="PROTEIN_KINASE_DOM"/>
    <property type="match status" value="1"/>
</dbReference>
<dbReference type="InterPro" id="IPR011009">
    <property type="entry name" value="Kinase-like_dom_sf"/>
</dbReference>
<protein>
    <submittedName>
        <fullName evidence="6">Mitogen-activated kinase kinase kinase</fullName>
    </submittedName>
</protein>
<evidence type="ECO:0000313" key="7">
    <source>
        <dbReference type="Proteomes" id="UP001150062"/>
    </source>
</evidence>
<dbReference type="Pfam" id="PF00041">
    <property type="entry name" value="fn3"/>
    <property type="match status" value="2"/>
</dbReference>
<feature type="compositionally biased region" description="Acidic residues" evidence="1">
    <location>
        <begin position="1531"/>
        <end position="1556"/>
    </location>
</feature>
<evidence type="ECO:0000256" key="1">
    <source>
        <dbReference type="SAM" id="MobiDB-lite"/>
    </source>
</evidence>
<accession>A0ABQ8XN78</accession>
<keyword evidence="6" id="KW-0808">Transferase</keyword>
<gene>
    <name evidence="6" type="ORF">M0813_29861</name>
</gene>
<organism evidence="6 7">
    <name type="scientific">Anaeramoeba flamelloides</name>
    <dbReference type="NCBI Taxonomy" id="1746091"/>
    <lineage>
        <taxon>Eukaryota</taxon>
        <taxon>Metamonada</taxon>
        <taxon>Anaeramoebidae</taxon>
        <taxon>Anaeramoeba</taxon>
    </lineage>
</organism>
<reference evidence="6" key="1">
    <citation type="submission" date="2022-08" db="EMBL/GenBank/DDBJ databases">
        <title>Novel sulfate-reducing endosymbionts in the free-living metamonad Anaeramoeba.</title>
        <authorList>
            <person name="Jerlstrom-Hultqvist J."/>
            <person name="Cepicka I."/>
            <person name="Gallot-Lavallee L."/>
            <person name="Salas-Leiva D."/>
            <person name="Curtis B.A."/>
            <person name="Zahonova K."/>
            <person name="Pipaliya S."/>
            <person name="Dacks J."/>
            <person name="Roger A.J."/>
        </authorList>
    </citation>
    <scope>NUCLEOTIDE SEQUENCE</scope>
    <source>
        <strain evidence="6">Schooner1</strain>
    </source>
</reference>
<dbReference type="GO" id="GO:0016301">
    <property type="term" value="F:kinase activity"/>
    <property type="evidence" value="ECO:0007669"/>
    <property type="project" value="UniProtKB-KW"/>
</dbReference>
<dbReference type="EMBL" id="JAOAOG010000276">
    <property type="protein sequence ID" value="KAJ6233554.1"/>
    <property type="molecule type" value="Genomic_DNA"/>
</dbReference>
<dbReference type="Pfam" id="PF00078">
    <property type="entry name" value="RVT_1"/>
    <property type="match status" value="1"/>
</dbReference>
<dbReference type="SUPFAM" id="SSF56112">
    <property type="entry name" value="Protein kinase-like (PK-like)"/>
    <property type="match status" value="1"/>
</dbReference>
<dbReference type="InterPro" id="IPR036116">
    <property type="entry name" value="FN3_sf"/>
</dbReference>
<feature type="transmembrane region" description="Helical" evidence="2">
    <location>
        <begin position="1366"/>
        <end position="1388"/>
    </location>
</feature>
<dbReference type="Gene3D" id="1.10.510.10">
    <property type="entry name" value="Transferase(Phosphotransferase) domain 1"/>
    <property type="match status" value="1"/>
</dbReference>
<dbReference type="InterPro" id="IPR000477">
    <property type="entry name" value="RT_dom"/>
</dbReference>
<feature type="domain" description="Fibronectin type-III" evidence="4">
    <location>
        <begin position="1173"/>
        <end position="1268"/>
    </location>
</feature>
<keyword evidence="2" id="KW-1133">Transmembrane helix</keyword>
<dbReference type="CDD" id="cd00180">
    <property type="entry name" value="PKc"/>
    <property type="match status" value="1"/>
</dbReference>
<dbReference type="PROSITE" id="PS00108">
    <property type="entry name" value="PROTEIN_KINASE_ST"/>
    <property type="match status" value="1"/>
</dbReference>
<dbReference type="PANTHER" id="PTHR24361">
    <property type="entry name" value="MITOGEN-ACTIVATED KINASE KINASE KINASE"/>
    <property type="match status" value="1"/>
</dbReference>
<keyword evidence="6" id="KW-0418">Kinase</keyword>
<dbReference type="InterPro" id="IPR008271">
    <property type="entry name" value="Ser/Thr_kinase_AS"/>
</dbReference>
<feature type="domain" description="Reverse transcriptase" evidence="5">
    <location>
        <begin position="1"/>
        <end position="315"/>
    </location>
</feature>
<dbReference type="InterPro" id="IPR000719">
    <property type="entry name" value="Prot_kinase_dom"/>
</dbReference>
<keyword evidence="2" id="KW-0812">Transmembrane</keyword>
<dbReference type="SMART" id="SM00060">
    <property type="entry name" value="FN3"/>
    <property type="match status" value="3"/>
</dbReference>